<feature type="region of interest" description="Disordered" evidence="4">
    <location>
        <begin position="190"/>
        <end position="369"/>
    </location>
</feature>
<reference evidence="7" key="1">
    <citation type="submission" date="2020-10" db="EMBL/GenBank/DDBJ databases">
        <authorList>
            <person name="Kikuchi T."/>
        </authorList>
    </citation>
    <scope>NUCLEOTIDE SEQUENCE</scope>
    <source>
        <strain evidence="7">NKZ352</strain>
    </source>
</reference>
<feature type="compositionally biased region" description="Pro residues" evidence="4">
    <location>
        <begin position="215"/>
        <end position="247"/>
    </location>
</feature>
<dbReference type="GO" id="GO:0042302">
    <property type="term" value="F:structural constituent of cuticle"/>
    <property type="evidence" value="ECO:0007669"/>
    <property type="project" value="InterPro"/>
</dbReference>
<dbReference type="Pfam" id="PF01391">
    <property type="entry name" value="Collagen"/>
    <property type="match status" value="2"/>
</dbReference>
<evidence type="ECO:0000259" key="6">
    <source>
        <dbReference type="SMART" id="SM01088"/>
    </source>
</evidence>
<dbReference type="Proteomes" id="UP000835052">
    <property type="component" value="Unassembled WGS sequence"/>
</dbReference>
<evidence type="ECO:0000256" key="4">
    <source>
        <dbReference type="SAM" id="MobiDB-lite"/>
    </source>
</evidence>
<comment type="caution">
    <text evidence="7">The sequence shown here is derived from an EMBL/GenBank/DDBJ whole genome shotgun (WGS) entry which is preliminary data.</text>
</comment>
<protein>
    <recommendedName>
        <fullName evidence="6">Nematode cuticle collagen N-terminal domain-containing protein</fullName>
    </recommendedName>
</protein>
<proteinExistence type="predicted"/>
<keyword evidence="5" id="KW-0812">Transmembrane</keyword>
<keyword evidence="5" id="KW-1133">Transmembrane helix</keyword>
<feature type="compositionally biased region" description="Pro residues" evidence="4">
    <location>
        <begin position="351"/>
        <end position="360"/>
    </location>
</feature>
<dbReference type="InterPro" id="IPR008160">
    <property type="entry name" value="Collagen"/>
</dbReference>
<accession>A0A8S1H964</accession>
<name>A0A8S1H964_9PELO</name>
<dbReference type="Pfam" id="PF01484">
    <property type="entry name" value="Col_cuticle_N"/>
    <property type="match status" value="1"/>
</dbReference>
<organism evidence="7 8">
    <name type="scientific">Caenorhabditis auriculariae</name>
    <dbReference type="NCBI Taxonomy" id="2777116"/>
    <lineage>
        <taxon>Eukaryota</taxon>
        <taxon>Metazoa</taxon>
        <taxon>Ecdysozoa</taxon>
        <taxon>Nematoda</taxon>
        <taxon>Chromadorea</taxon>
        <taxon>Rhabditida</taxon>
        <taxon>Rhabditina</taxon>
        <taxon>Rhabditomorpha</taxon>
        <taxon>Rhabditoidea</taxon>
        <taxon>Rhabditidae</taxon>
        <taxon>Peloderinae</taxon>
        <taxon>Caenorhabditis</taxon>
    </lineage>
</organism>
<evidence type="ECO:0000256" key="3">
    <source>
        <dbReference type="ARBA" id="ARBA00023157"/>
    </source>
</evidence>
<dbReference type="AlphaFoldDB" id="A0A8S1H964"/>
<dbReference type="InterPro" id="IPR002486">
    <property type="entry name" value="Col_cuticle_N"/>
</dbReference>
<dbReference type="EMBL" id="CAJGYM010000024">
    <property type="protein sequence ID" value="CAD6191915.1"/>
    <property type="molecule type" value="Genomic_DNA"/>
</dbReference>
<feature type="compositionally biased region" description="Low complexity" evidence="4">
    <location>
        <begin position="248"/>
        <end position="266"/>
    </location>
</feature>
<feature type="compositionally biased region" description="Low complexity" evidence="4">
    <location>
        <begin position="336"/>
        <end position="349"/>
    </location>
</feature>
<evidence type="ECO:0000256" key="2">
    <source>
        <dbReference type="ARBA" id="ARBA00022737"/>
    </source>
</evidence>
<evidence type="ECO:0000256" key="5">
    <source>
        <dbReference type="SAM" id="Phobius"/>
    </source>
</evidence>
<dbReference type="SMART" id="SM01088">
    <property type="entry name" value="Col_cuticle_N"/>
    <property type="match status" value="1"/>
</dbReference>
<evidence type="ECO:0000313" key="8">
    <source>
        <dbReference type="Proteomes" id="UP000835052"/>
    </source>
</evidence>
<keyword evidence="5" id="KW-0472">Membrane</keyword>
<dbReference type="PANTHER" id="PTHR24637">
    <property type="entry name" value="COLLAGEN"/>
    <property type="match status" value="1"/>
</dbReference>
<sequence length="385" mass="39629">MRTGQTVQPGRSCSNRAASIRTRASSRLVHLTTSSGQPVPSNRSKKLELLWSNPSFHTVYPPIQHVFPAFLRIQLNPYTVSMDEKLRVTSLRFVAYSTISFSVLTVFSICVSLPFMYMSLNNLRSTMQSEISFCRESAKEIWSQVHLTKSLALNRTARQAYYPEPEPTTTVEYFEPKKPDKCTACCVPGAQGPPGEPGRPGRPGKPGVPGMPGNPGKPPVQPCETITPPPCSPCPAGPPGKPGPQGPPGDAGVPGPTGEPGPDGAPGEPGPDGAPGDPGAIGPPGPDGEPGEPAISLPLVPGPPGPRGDAGPPGLPGEPGEIGDYGPPGAPGPKGSPGHPGLPGSDGTPGSPGPQGPPGLPGEQGVCPKYCAIDGGVFFEDGSRR</sequence>
<keyword evidence="3" id="KW-1015">Disulfide bond</keyword>
<keyword evidence="2" id="KW-0677">Repeat</keyword>
<comment type="subunit">
    <text evidence="1">Collagen polypeptide chains are complexed within the cuticle by disulfide bonds and other types of covalent cross-links.</text>
</comment>
<feature type="transmembrane region" description="Helical" evidence="5">
    <location>
        <begin position="93"/>
        <end position="117"/>
    </location>
</feature>
<dbReference type="PANTHER" id="PTHR24637:SF262">
    <property type="entry name" value="CUTICLE COLLAGEN 34-RELATED"/>
    <property type="match status" value="1"/>
</dbReference>
<gene>
    <name evidence="7" type="ORF">CAUJ_LOCUS7834</name>
</gene>
<keyword evidence="8" id="KW-1185">Reference proteome</keyword>
<feature type="domain" description="Nematode cuticle collagen N-terminal" evidence="6">
    <location>
        <begin position="93"/>
        <end position="145"/>
    </location>
</feature>
<evidence type="ECO:0000313" key="7">
    <source>
        <dbReference type="EMBL" id="CAD6191915.1"/>
    </source>
</evidence>
<evidence type="ECO:0000256" key="1">
    <source>
        <dbReference type="ARBA" id="ARBA00011518"/>
    </source>
</evidence>